<keyword evidence="1" id="KW-0812">Transmembrane</keyword>
<evidence type="ECO:0000313" key="3">
    <source>
        <dbReference type="Proteomes" id="UP000800094"/>
    </source>
</evidence>
<feature type="transmembrane region" description="Helical" evidence="1">
    <location>
        <begin position="226"/>
        <end position="251"/>
    </location>
</feature>
<feature type="transmembrane region" description="Helical" evidence="1">
    <location>
        <begin position="103"/>
        <end position="129"/>
    </location>
</feature>
<gene>
    <name evidence="2" type="ORF">BU26DRAFT_566262</name>
</gene>
<reference evidence="2" key="1">
    <citation type="journal article" date="2020" name="Stud. Mycol.">
        <title>101 Dothideomycetes genomes: a test case for predicting lifestyles and emergence of pathogens.</title>
        <authorList>
            <person name="Haridas S."/>
            <person name="Albert R."/>
            <person name="Binder M."/>
            <person name="Bloem J."/>
            <person name="Labutti K."/>
            <person name="Salamov A."/>
            <person name="Andreopoulos B."/>
            <person name="Baker S."/>
            <person name="Barry K."/>
            <person name="Bills G."/>
            <person name="Bluhm B."/>
            <person name="Cannon C."/>
            <person name="Castanera R."/>
            <person name="Culley D."/>
            <person name="Daum C."/>
            <person name="Ezra D."/>
            <person name="Gonzalez J."/>
            <person name="Henrissat B."/>
            <person name="Kuo A."/>
            <person name="Liang C."/>
            <person name="Lipzen A."/>
            <person name="Lutzoni F."/>
            <person name="Magnuson J."/>
            <person name="Mondo S."/>
            <person name="Nolan M."/>
            <person name="Ohm R."/>
            <person name="Pangilinan J."/>
            <person name="Park H.-J."/>
            <person name="Ramirez L."/>
            <person name="Alfaro M."/>
            <person name="Sun H."/>
            <person name="Tritt A."/>
            <person name="Yoshinaga Y."/>
            <person name="Zwiers L.-H."/>
            <person name="Turgeon B."/>
            <person name="Goodwin S."/>
            <person name="Spatafora J."/>
            <person name="Crous P."/>
            <person name="Grigoriev I."/>
        </authorList>
    </citation>
    <scope>NUCLEOTIDE SEQUENCE</scope>
    <source>
        <strain evidence="2">CBS 122368</strain>
    </source>
</reference>
<proteinExistence type="predicted"/>
<sequence>MLGTAPSASTKDEYSLEKVPNLYNRVSDTYGPSVFLAWILVAYTIAAQIGQEKSPSIDMIKRDLVITISYLIAVAIHLVLQVARFPGPRKEIWTTTEEQLVPYAAAIWASALMCRIALAMNTILAFLFLHFGRSTEFVRKSQEPLPKKRFWLLGVSSLWISVALCFESFPGSQHGVGIFGAGQKICGAAYALFVTPLLLWVVLHILISLIASLYQPVRGVGVLTSMEVFALLGTAFLSFLSILFVVCVNGWVGFEMWSRMLPKSGHPVLELGQALALVGGCINAAFSLRNVVKRRGRKYWAAVWKDATKKHGESVRYCGGLPK</sequence>
<protein>
    <submittedName>
        <fullName evidence="2">Uncharacterized protein</fullName>
    </submittedName>
</protein>
<dbReference type="EMBL" id="ML987197">
    <property type="protein sequence ID" value="KAF2247276.1"/>
    <property type="molecule type" value="Genomic_DNA"/>
</dbReference>
<organism evidence="2 3">
    <name type="scientific">Trematosphaeria pertusa</name>
    <dbReference type="NCBI Taxonomy" id="390896"/>
    <lineage>
        <taxon>Eukaryota</taxon>
        <taxon>Fungi</taxon>
        <taxon>Dikarya</taxon>
        <taxon>Ascomycota</taxon>
        <taxon>Pezizomycotina</taxon>
        <taxon>Dothideomycetes</taxon>
        <taxon>Pleosporomycetidae</taxon>
        <taxon>Pleosporales</taxon>
        <taxon>Massarineae</taxon>
        <taxon>Trematosphaeriaceae</taxon>
        <taxon>Trematosphaeria</taxon>
    </lineage>
</organism>
<feature type="transmembrane region" description="Helical" evidence="1">
    <location>
        <begin position="30"/>
        <end position="50"/>
    </location>
</feature>
<dbReference type="RefSeq" id="XP_033682280.1">
    <property type="nucleotide sequence ID" value="XM_033833497.1"/>
</dbReference>
<feature type="transmembrane region" description="Helical" evidence="1">
    <location>
        <begin position="150"/>
        <end position="169"/>
    </location>
</feature>
<keyword evidence="1" id="KW-0472">Membrane</keyword>
<name>A0A6A6IA59_9PLEO</name>
<keyword evidence="3" id="KW-1185">Reference proteome</keyword>
<keyword evidence="1" id="KW-1133">Transmembrane helix</keyword>
<evidence type="ECO:0000313" key="2">
    <source>
        <dbReference type="EMBL" id="KAF2247276.1"/>
    </source>
</evidence>
<evidence type="ECO:0000256" key="1">
    <source>
        <dbReference type="SAM" id="Phobius"/>
    </source>
</evidence>
<dbReference type="AlphaFoldDB" id="A0A6A6IA59"/>
<feature type="transmembrane region" description="Helical" evidence="1">
    <location>
        <begin position="189"/>
        <end position="214"/>
    </location>
</feature>
<accession>A0A6A6IA59</accession>
<dbReference type="GeneID" id="54586827"/>
<dbReference type="Proteomes" id="UP000800094">
    <property type="component" value="Unassembled WGS sequence"/>
</dbReference>
<feature type="transmembrane region" description="Helical" evidence="1">
    <location>
        <begin position="62"/>
        <end position="83"/>
    </location>
</feature>
<dbReference type="OrthoDB" id="3801228at2759"/>
<feature type="transmembrane region" description="Helical" evidence="1">
    <location>
        <begin position="271"/>
        <end position="288"/>
    </location>
</feature>